<sequence>MGKNKQNKKKNNNNKKKEPKEKRLDPSLADEEEEDDCDGSIRSDAATLPSSDDTIAAANAGNDGDVSIEGMNLNENDGLRFHKRKRVAWTDIRQWWDGECAPFVRILNDLIYDMNRTGSEGVITAFEILHGEEEQAHQAMKDNLAETARAYGVQPLPDKKLLKRPDENEFPEKEYTKEYVQDFIMKWKLTQESYLPSGKFNNLSVGRWGSLLEAQRYTHKYNARMKDTMCVDSDNATGQPGQVVSQQSPGPSPSPSGLPPLPPMNRPRNMDEYIRVNLFSPDGLTTIVSLKWSTRMIKLKEKHSQRLGRNPKTLVYRYKGKNLRDSDTVKSLGMVDNDIIHVIEAPPTRRH</sequence>
<dbReference type="AlphaFoldDB" id="A0A454XTQ6"/>
<evidence type="ECO:0000313" key="3">
    <source>
        <dbReference type="Proteomes" id="UP000005239"/>
    </source>
</evidence>
<feature type="compositionally biased region" description="Pro residues" evidence="1">
    <location>
        <begin position="250"/>
        <end position="265"/>
    </location>
</feature>
<dbReference type="CDD" id="cd01763">
    <property type="entry name" value="Ubl_SUMO_like"/>
    <property type="match status" value="1"/>
</dbReference>
<dbReference type="SMART" id="SM00213">
    <property type="entry name" value="UBQ"/>
    <property type="match status" value="1"/>
</dbReference>
<evidence type="ECO:0000313" key="2">
    <source>
        <dbReference type="EnsemblMetazoa" id="PPA14361.1"/>
    </source>
</evidence>
<dbReference type="SUPFAM" id="SSF54236">
    <property type="entry name" value="Ubiquitin-like"/>
    <property type="match status" value="1"/>
</dbReference>
<feature type="compositionally biased region" description="Low complexity" evidence="1">
    <location>
        <begin position="238"/>
        <end position="249"/>
    </location>
</feature>
<reference evidence="2" key="2">
    <citation type="submission" date="2022-06" db="UniProtKB">
        <authorList>
            <consortium name="EnsemblMetazoa"/>
        </authorList>
    </citation>
    <scope>IDENTIFICATION</scope>
    <source>
        <strain evidence="2">PS312</strain>
    </source>
</reference>
<dbReference type="GO" id="GO:0005634">
    <property type="term" value="C:nucleus"/>
    <property type="evidence" value="ECO:0000318"/>
    <property type="project" value="GO_Central"/>
</dbReference>
<gene>
    <name evidence="2" type="primary">WBGene00103915</name>
</gene>
<dbReference type="GO" id="GO:0031386">
    <property type="term" value="F:protein tag activity"/>
    <property type="evidence" value="ECO:0000318"/>
    <property type="project" value="GO_Central"/>
</dbReference>
<dbReference type="EnsemblMetazoa" id="PPA14361.1">
    <property type="protein sequence ID" value="PPA14361.1"/>
    <property type="gene ID" value="WBGene00103915"/>
</dbReference>
<evidence type="ECO:0000256" key="1">
    <source>
        <dbReference type="SAM" id="MobiDB-lite"/>
    </source>
</evidence>
<dbReference type="Gene3D" id="3.10.20.90">
    <property type="entry name" value="Phosphatidylinositol 3-kinase Catalytic Subunit, Chain A, domain 1"/>
    <property type="match status" value="1"/>
</dbReference>
<dbReference type="InterPro" id="IPR000626">
    <property type="entry name" value="Ubiquitin-like_dom"/>
</dbReference>
<feature type="compositionally biased region" description="Basic and acidic residues" evidence="1">
    <location>
        <begin position="15"/>
        <end position="25"/>
    </location>
</feature>
<dbReference type="GO" id="GO:0044389">
    <property type="term" value="F:ubiquitin-like protein ligase binding"/>
    <property type="evidence" value="ECO:0000318"/>
    <property type="project" value="GO_Central"/>
</dbReference>
<accession>A0A8R1UB07</accession>
<accession>A0A454XTQ6</accession>
<dbReference type="Proteomes" id="UP000005239">
    <property type="component" value="Unassembled WGS sequence"/>
</dbReference>
<feature type="compositionally biased region" description="Basic residues" evidence="1">
    <location>
        <begin position="1"/>
        <end position="14"/>
    </location>
</feature>
<feature type="region of interest" description="Disordered" evidence="1">
    <location>
        <begin position="1"/>
        <end position="66"/>
    </location>
</feature>
<feature type="region of interest" description="Disordered" evidence="1">
    <location>
        <begin position="231"/>
        <end position="267"/>
    </location>
</feature>
<reference evidence="3" key="1">
    <citation type="journal article" date="2008" name="Nat. Genet.">
        <title>The Pristionchus pacificus genome provides a unique perspective on nematode lifestyle and parasitism.</title>
        <authorList>
            <person name="Dieterich C."/>
            <person name="Clifton S.W."/>
            <person name="Schuster L.N."/>
            <person name="Chinwalla A."/>
            <person name="Delehaunty K."/>
            <person name="Dinkelacker I."/>
            <person name="Fulton L."/>
            <person name="Fulton R."/>
            <person name="Godfrey J."/>
            <person name="Minx P."/>
            <person name="Mitreva M."/>
            <person name="Roeseler W."/>
            <person name="Tian H."/>
            <person name="Witte H."/>
            <person name="Yang S.P."/>
            <person name="Wilson R.K."/>
            <person name="Sommer R.J."/>
        </authorList>
    </citation>
    <scope>NUCLEOTIDE SEQUENCE [LARGE SCALE GENOMIC DNA]</scope>
    <source>
        <strain evidence="3">PS312</strain>
    </source>
</reference>
<dbReference type="InterPro" id="IPR029071">
    <property type="entry name" value="Ubiquitin-like_domsf"/>
</dbReference>
<dbReference type="PROSITE" id="PS50053">
    <property type="entry name" value="UBIQUITIN_2"/>
    <property type="match status" value="1"/>
</dbReference>
<proteinExistence type="predicted"/>
<keyword evidence="3" id="KW-1185">Reference proteome</keyword>
<dbReference type="Pfam" id="PF00240">
    <property type="entry name" value="ubiquitin"/>
    <property type="match status" value="1"/>
</dbReference>
<protein>
    <submittedName>
        <fullName evidence="2">Ubiquitin</fullName>
    </submittedName>
</protein>
<feature type="compositionally biased region" description="Acidic residues" evidence="1">
    <location>
        <begin position="28"/>
        <end position="38"/>
    </location>
</feature>
<organism evidence="2 3">
    <name type="scientific">Pristionchus pacificus</name>
    <name type="common">Parasitic nematode worm</name>
    <dbReference type="NCBI Taxonomy" id="54126"/>
    <lineage>
        <taxon>Eukaryota</taxon>
        <taxon>Metazoa</taxon>
        <taxon>Ecdysozoa</taxon>
        <taxon>Nematoda</taxon>
        <taxon>Chromadorea</taxon>
        <taxon>Rhabditida</taxon>
        <taxon>Rhabditina</taxon>
        <taxon>Diplogasteromorpha</taxon>
        <taxon>Diplogasteroidea</taxon>
        <taxon>Neodiplogasteridae</taxon>
        <taxon>Pristionchus</taxon>
    </lineage>
</organism>
<dbReference type="GO" id="GO:0016925">
    <property type="term" value="P:protein sumoylation"/>
    <property type="evidence" value="ECO:0000318"/>
    <property type="project" value="GO_Central"/>
</dbReference>
<name>A0A454XTQ6_PRIPA</name>